<evidence type="ECO:0000256" key="2">
    <source>
        <dbReference type="ARBA" id="ARBA00022448"/>
    </source>
</evidence>
<name>A0A433QTK7_9FUNG</name>
<dbReference type="GO" id="GO:0005789">
    <property type="term" value="C:endoplasmic reticulum membrane"/>
    <property type="evidence" value="ECO:0007669"/>
    <property type="project" value="UniProtKB-SubCell"/>
</dbReference>
<keyword evidence="6 9" id="KW-1133">Transmembrane helix</keyword>
<reference evidence="10 11" key="1">
    <citation type="journal article" date="2018" name="New Phytol.">
        <title>Phylogenomics of Endogonaceae and evolution of mycorrhizas within Mucoromycota.</title>
        <authorList>
            <person name="Chang Y."/>
            <person name="Desiro A."/>
            <person name="Na H."/>
            <person name="Sandor L."/>
            <person name="Lipzen A."/>
            <person name="Clum A."/>
            <person name="Barry K."/>
            <person name="Grigoriev I.V."/>
            <person name="Martin F.M."/>
            <person name="Stajich J.E."/>
            <person name="Smith M.E."/>
            <person name="Bonito G."/>
            <person name="Spatafora J.W."/>
        </authorList>
    </citation>
    <scope>NUCLEOTIDE SEQUENCE [LARGE SCALE GENOMIC DNA]</scope>
    <source>
        <strain evidence="10 11">AD002</strain>
    </source>
</reference>
<dbReference type="PANTHER" id="PTHR14083:SF0">
    <property type="entry name" value="YIP1D-INTERACTING FACTOR 1, ISOFORM C"/>
    <property type="match status" value="1"/>
</dbReference>
<dbReference type="GO" id="GO:0005793">
    <property type="term" value="C:endoplasmic reticulum-Golgi intermediate compartment"/>
    <property type="evidence" value="ECO:0007669"/>
    <property type="project" value="UniProtKB-UniRule"/>
</dbReference>
<evidence type="ECO:0000256" key="9">
    <source>
        <dbReference type="RuleBase" id="RU368073"/>
    </source>
</evidence>
<keyword evidence="3 9" id="KW-0812">Transmembrane</keyword>
<feature type="transmembrane region" description="Helical" evidence="9">
    <location>
        <begin position="163"/>
        <end position="181"/>
    </location>
</feature>
<organism evidence="10 11">
    <name type="scientific">Jimgerdemannia flammicorona</name>
    <dbReference type="NCBI Taxonomy" id="994334"/>
    <lineage>
        <taxon>Eukaryota</taxon>
        <taxon>Fungi</taxon>
        <taxon>Fungi incertae sedis</taxon>
        <taxon>Mucoromycota</taxon>
        <taxon>Mucoromycotina</taxon>
        <taxon>Endogonomycetes</taxon>
        <taxon>Endogonales</taxon>
        <taxon>Endogonaceae</taxon>
        <taxon>Jimgerdemannia</taxon>
    </lineage>
</organism>
<keyword evidence="8 9" id="KW-0472">Membrane</keyword>
<sequence>MCMYHGTVEINRWVNIPALKHYFKVNNLYVVNKIRLLLFPWRHKPWTRMVKRSENGQMEGFRPPREDINSPDLYIPVMAFVTYVLLVGLVTGRESKFHPEVLGLTASTALGVVTFELIFIRLGCYLLNITSEAAVLDLVAYAGYKFVGIVVAELAELSMAPPWLVWGAFIYAALSIGFFLVSF</sequence>
<evidence type="ECO:0000256" key="6">
    <source>
        <dbReference type="ARBA" id="ARBA00022989"/>
    </source>
</evidence>
<dbReference type="Proteomes" id="UP000274822">
    <property type="component" value="Unassembled WGS sequence"/>
</dbReference>
<comment type="caution">
    <text evidence="10">The sequence shown here is derived from an EMBL/GenBank/DDBJ whole genome shotgun (WGS) entry which is preliminary data.</text>
</comment>
<dbReference type="GO" id="GO:0000139">
    <property type="term" value="C:Golgi membrane"/>
    <property type="evidence" value="ECO:0007669"/>
    <property type="project" value="UniProtKB-SubCell"/>
</dbReference>
<evidence type="ECO:0000256" key="8">
    <source>
        <dbReference type="ARBA" id="ARBA00023136"/>
    </source>
</evidence>
<dbReference type="AlphaFoldDB" id="A0A433QTK7"/>
<keyword evidence="11" id="KW-1185">Reference proteome</keyword>
<protein>
    <recommendedName>
        <fullName evidence="9">Protein YIF1</fullName>
    </recommendedName>
</protein>
<dbReference type="EMBL" id="RBNJ01001470">
    <property type="protein sequence ID" value="RUS33124.1"/>
    <property type="molecule type" value="Genomic_DNA"/>
</dbReference>
<dbReference type="GO" id="GO:0015031">
    <property type="term" value="P:protein transport"/>
    <property type="evidence" value="ECO:0007669"/>
    <property type="project" value="UniProtKB-KW"/>
</dbReference>
<dbReference type="Pfam" id="PF03878">
    <property type="entry name" value="YIF1"/>
    <property type="match status" value="1"/>
</dbReference>
<dbReference type="GO" id="GO:0006888">
    <property type="term" value="P:endoplasmic reticulum to Golgi vesicle-mediated transport"/>
    <property type="evidence" value="ECO:0007669"/>
    <property type="project" value="UniProtKB-UniRule"/>
</dbReference>
<comment type="similarity">
    <text evidence="1 9">Belongs to the YIF1 family.</text>
</comment>
<feature type="transmembrane region" description="Helical" evidence="9">
    <location>
        <begin position="73"/>
        <end position="90"/>
    </location>
</feature>
<keyword evidence="7 9" id="KW-0333">Golgi apparatus</keyword>
<evidence type="ECO:0000256" key="7">
    <source>
        <dbReference type="ARBA" id="ARBA00023034"/>
    </source>
</evidence>
<keyword evidence="4 9" id="KW-0256">Endoplasmic reticulum</keyword>
<gene>
    <name evidence="10" type="ORF">BC938DRAFT_472976</name>
</gene>
<dbReference type="PANTHER" id="PTHR14083">
    <property type="entry name" value="YIP1 INTERACTING FACTOR HOMOLOG YIF1 PROTEIN"/>
    <property type="match status" value="1"/>
</dbReference>
<accession>A0A433QTK7</accession>
<evidence type="ECO:0000256" key="3">
    <source>
        <dbReference type="ARBA" id="ARBA00022692"/>
    </source>
</evidence>
<evidence type="ECO:0000256" key="5">
    <source>
        <dbReference type="ARBA" id="ARBA00022927"/>
    </source>
</evidence>
<feature type="transmembrane region" description="Helical" evidence="9">
    <location>
        <begin position="102"/>
        <end position="122"/>
    </location>
</feature>
<proteinExistence type="inferred from homology"/>
<evidence type="ECO:0000313" key="11">
    <source>
        <dbReference type="Proteomes" id="UP000274822"/>
    </source>
</evidence>
<keyword evidence="5 9" id="KW-0653">Protein transport</keyword>
<keyword evidence="2 9" id="KW-0813">Transport</keyword>
<comment type="function">
    <text evidence="9">Has a role in transport between endoplasmic reticulum and Golgi.</text>
</comment>
<dbReference type="GO" id="GO:0030134">
    <property type="term" value="C:COPII-coated ER to Golgi transport vesicle"/>
    <property type="evidence" value="ECO:0007669"/>
    <property type="project" value="TreeGrafter"/>
</dbReference>
<comment type="subcellular location">
    <subcellularLocation>
        <location evidence="9">Endoplasmic reticulum membrane</location>
        <topology evidence="9">Multi-pass membrane protein</topology>
    </subcellularLocation>
    <subcellularLocation>
        <location evidence="9">Golgi apparatus membrane</location>
        <topology evidence="9">Multi-pass membrane protein</topology>
    </subcellularLocation>
</comment>
<evidence type="ECO:0000313" key="10">
    <source>
        <dbReference type="EMBL" id="RUS33124.1"/>
    </source>
</evidence>
<dbReference type="InterPro" id="IPR005578">
    <property type="entry name" value="Yif1_fam"/>
</dbReference>
<evidence type="ECO:0000256" key="1">
    <source>
        <dbReference type="ARBA" id="ARBA00009727"/>
    </source>
</evidence>
<evidence type="ECO:0000256" key="4">
    <source>
        <dbReference type="ARBA" id="ARBA00022824"/>
    </source>
</evidence>